<dbReference type="CDD" id="cd21458">
    <property type="entry name" value="DLC-like_TCTEX1D1"/>
    <property type="match status" value="1"/>
</dbReference>
<evidence type="ECO:0000313" key="3">
    <source>
        <dbReference type="Ensembl" id="ENSOKIP00005075952.1"/>
    </source>
</evidence>
<dbReference type="Gene3D" id="3.30.1140.40">
    <property type="entry name" value="Tctex-1"/>
    <property type="match status" value="1"/>
</dbReference>
<sequence>MSDLARDKAARLLKKRGSVSSLGSHDVRAKETGGKIKDSISTVSYIDEPGHHDDNPRPAVQMENTFQLAPHRRFPVLTVNDILKDVLDSYLQEEKYEAELCRQMTKTISEVIKARVKDLMVPRYKIIVLISIGQLSDQNMRIGSRCLWDSSNDTFSSHSFKNSSLFAVANVYAVYVECTPRPSGTPVHRAAQLSQSQHPPIEPPLHTAHTAAAERTTGTSWWLRGSRCCRLLIQYTPFLSL</sequence>
<dbReference type="Pfam" id="PF03645">
    <property type="entry name" value="Tctex-1"/>
    <property type="match status" value="1"/>
</dbReference>
<dbReference type="PANTHER" id="PTHR21255">
    <property type="entry name" value="T-COMPLEX-ASSOCIATED-TESTIS-EXPRESSED 1/ DYNEIN LIGHT CHAIN"/>
    <property type="match status" value="1"/>
</dbReference>
<dbReference type="InterPro" id="IPR038586">
    <property type="entry name" value="Tctex-1-like_sf"/>
</dbReference>
<protein>
    <submittedName>
        <fullName evidence="3">Dynein light chain Tctex-type family member 5</fullName>
    </submittedName>
</protein>
<dbReference type="GeneTree" id="ENSGT00940000160185"/>
<dbReference type="GO" id="GO:0060271">
    <property type="term" value="P:cilium assembly"/>
    <property type="evidence" value="ECO:0007669"/>
    <property type="project" value="Ensembl"/>
</dbReference>
<dbReference type="GO" id="GO:0045505">
    <property type="term" value="F:dynein intermediate chain binding"/>
    <property type="evidence" value="ECO:0007669"/>
    <property type="project" value="TreeGrafter"/>
</dbReference>
<dbReference type="InterPro" id="IPR005334">
    <property type="entry name" value="Tctex-1-like"/>
</dbReference>
<dbReference type="Ensembl" id="ENSOKIT00005080950.1">
    <property type="protein sequence ID" value="ENSOKIP00005075952.1"/>
    <property type="gene ID" value="ENSOKIG00005032828.1"/>
</dbReference>
<keyword evidence="4" id="KW-1185">Reference proteome</keyword>
<dbReference type="GO" id="GO:0005737">
    <property type="term" value="C:cytoplasm"/>
    <property type="evidence" value="ECO:0007669"/>
    <property type="project" value="TreeGrafter"/>
</dbReference>
<organism evidence="3 4">
    <name type="scientific">Oncorhynchus kisutch</name>
    <name type="common">Coho salmon</name>
    <name type="synonym">Salmo kisutch</name>
    <dbReference type="NCBI Taxonomy" id="8019"/>
    <lineage>
        <taxon>Eukaryota</taxon>
        <taxon>Metazoa</taxon>
        <taxon>Chordata</taxon>
        <taxon>Craniata</taxon>
        <taxon>Vertebrata</taxon>
        <taxon>Euteleostomi</taxon>
        <taxon>Actinopterygii</taxon>
        <taxon>Neopterygii</taxon>
        <taxon>Teleostei</taxon>
        <taxon>Protacanthopterygii</taxon>
        <taxon>Salmoniformes</taxon>
        <taxon>Salmonidae</taxon>
        <taxon>Salmoninae</taxon>
        <taxon>Oncorhynchus</taxon>
    </lineage>
</organism>
<accession>A0A8C7MSE6</accession>
<dbReference type="Proteomes" id="UP000694557">
    <property type="component" value="Unassembled WGS sequence"/>
</dbReference>
<evidence type="ECO:0000313" key="4">
    <source>
        <dbReference type="Proteomes" id="UP000694557"/>
    </source>
</evidence>
<dbReference type="GO" id="GO:0007018">
    <property type="term" value="P:microtubule-based movement"/>
    <property type="evidence" value="ECO:0007669"/>
    <property type="project" value="TreeGrafter"/>
</dbReference>
<dbReference type="GO" id="GO:0005868">
    <property type="term" value="C:cytoplasmic dynein complex"/>
    <property type="evidence" value="ECO:0007669"/>
    <property type="project" value="TreeGrafter"/>
</dbReference>
<reference evidence="3" key="2">
    <citation type="submission" date="2025-09" db="UniProtKB">
        <authorList>
            <consortium name="Ensembl"/>
        </authorList>
    </citation>
    <scope>IDENTIFICATION</scope>
</reference>
<name>A0A8C7MSE6_ONCKI</name>
<proteinExistence type="inferred from homology"/>
<evidence type="ECO:0000256" key="2">
    <source>
        <dbReference type="SAM" id="MobiDB-lite"/>
    </source>
</evidence>
<dbReference type="FunFam" id="3.30.1140.40:FF:000003">
    <property type="entry name" value="tctex1 domain-containing protein 2"/>
    <property type="match status" value="1"/>
</dbReference>
<comment type="similarity">
    <text evidence="1">Belongs to the dynein light chain Tctex-type family.</text>
</comment>
<reference evidence="3" key="1">
    <citation type="submission" date="2025-08" db="UniProtKB">
        <authorList>
            <consortium name="Ensembl"/>
        </authorList>
    </citation>
    <scope>IDENTIFICATION</scope>
</reference>
<dbReference type="PANTHER" id="PTHR21255:SF64">
    <property type="entry name" value="DYNEIN LIGHT CHAIN TCTEX-TYPE 5"/>
    <property type="match status" value="1"/>
</dbReference>
<feature type="region of interest" description="Disordered" evidence="2">
    <location>
        <begin position="186"/>
        <end position="205"/>
    </location>
</feature>
<evidence type="ECO:0000256" key="1">
    <source>
        <dbReference type="ARBA" id="ARBA00005361"/>
    </source>
</evidence>
<dbReference type="AlphaFoldDB" id="A0A8C7MSE6"/>
<gene>
    <name evidence="3" type="primary">DYNLT5</name>
    <name evidence="3" type="synonym">dynlt5</name>
</gene>